<dbReference type="AlphaFoldDB" id="A0A8F0F724"/>
<sequence>MVIKNETLTNSLNGININLMNPEITLKRIEKGQNLEYRNHNNINGYKVHTKNSKEKHKSDFISSIEKLYLKNQVSKIQIGDLVKIGVYIKEGNKDRIQYYQGLIIGKNNAGINLTITVRKVFQGIGVERKFLIHSPKFESIEILKSSRVRRSKLYYLRKFSEKGSRLKPRFVK</sequence>
<comment type="subcellular location">
    <subcellularLocation>
        <location evidence="1">Plastid</location>
        <location evidence="1">Chloroplast</location>
    </subcellularLocation>
</comment>
<evidence type="ECO:0000256" key="1">
    <source>
        <dbReference type="ARBA" id="ARBA00004229"/>
    </source>
</evidence>
<evidence type="ECO:0000256" key="6">
    <source>
        <dbReference type="ARBA" id="ARBA00023274"/>
    </source>
</evidence>
<dbReference type="InterPro" id="IPR008991">
    <property type="entry name" value="Translation_prot_SH3-like_sf"/>
</dbReference>
<dbReference type="Pfam" id="PF01245">
    <property type="entry name" value="Ribosomal_L19"/>
    <property type="match status" value="1"/>
</dbReference>
<dbReference type="NCBIfam" id="TIGR01024">
    <property type="entry name" value="rplS_bact"/>
    <property type="match status" value="1"/>
</dbReference>
<dbReference type="HAMAP" id="MF_00402">
    <property type="entry name" value="Ribosomal_bL19"/>
    <property type="match status" value="1"/>
</dbReference>
<dbReference type="InterPro" id="IPR018257">
    <property type="entry name" value="Ribosomal_bL19_CS"/>
</dbReference>
<dbReference type="PROSITE" id="PS01015">
    <property type="entry name" value="RIBOSOMAL_L19"/>
    <property type="match status" value="1"/>
</dbReference>
<keyword evidence="4 8" id="KW-0934">Plastid</keyword>
<evidence type="ECO:0000256" key="3">
    <source>
        <dbReference type="ARBA" id="ARBA00022528"/>
    </source>
</evidence>
<accession>A0A8F0F724</accession>
<dbReference type="InterPro" id="IPR038657">
    <property type="entry name" value="Ribosomal_bL19_sf"/>
</dbReference>
<dbReference type="GO" id="GO:0003735">
    <property type="term" value="F:structural constituent of ribosome"/>
    <property type="evidence" value="ECO:0007669"/>
    <property type="project" value="InterPro"/>
</dbReference>
<dbReference type="SUPFAM" id="SSF50104">
    <property type="entry name" value="Translation proteins SH3-like domain"/>
    <property type="match status" value="1"/>
</dbReference>
<gene>
    <name evidence="8" type="primary">rpl19</name>
</gene>
<dbReference type="PANTHER" id="PTHR15680">
    <property type="entry name" value="RIBOSOMAL PROTEIN L19"/>
    <property type="match status" value="1"/>
</dbReference>
<evidence type="ECO:0000256" key="5">
    <source>
        <dbReference type="ARBA" id="ARBA00022980"/>
    </source>
</evidence>
<keyword evidence="5 8" id="KW-0689">Ribosomal protein</keyword>
<dbReference type="GO" id="GO:0009507">
    <property type="term" value="C:chloroplast"/>
    <property type="evidence" value="ECO:0007669"/>
    <property type="project" value="UniProtKB-SubCell"/>
</dbReference>
<name>A0A8F0F724_9PHAE</name>
<evidence type="ECO:0000256" key="4">
    <source>
        <dbReference type="ARBA" id="ARBA00022640"/>
    </source>
</evidence>
<dbReference type="InterPro" id="IPR001857">
    <property type="entry name" value="Ribosomal_bL19"/>
</dbReference>
<organism evidence="8">
    <name type="scientific">Protohalopteris sp</name>
    <dbReference type="NCBI Taxonomy" id="2843287"/>
    <lineage>
        <taxon>Eukaryota</taxon>
        <taxon>Sar</taxon>
        <taxon>Stramenopiles</taxon>
        <taxon>Ochrophyta</taxon>
        <taxon>PX clade</taxon>
        <taxon>Phaeophyceae</taxon>
        <taxon>Sphacelariales</taxon>
        <taxon>Stypocaulaceae</taxon>
        <taxon>Protohalopteris</taxon>
    </lineage>
</organism>
<dbReference type="GO" id="GO:0006412">
    <property type="term" value="P:translation"/>
    <property type="evidence" value="ECO:0007669"/>
    <property type="project" value="InterPro"/>
</dbReference>
<dbReference type="PRINTS" id="PR00061">
    <property type="entry name" value="RIBOSOMALL19"/>
</dbReference>
<evidence type="ECO:0000313" key="8">
    <source>
        <dbReference type="EMBL" id="QWK41813.1"/>
    </source>
</evidence>
<dbReference type="PANTHER" id="PTHR15680:SF9">
    <property type="entry name" value="LARGE RIBOSOMAL SUBUNIT PROTEIN BL19M"/>
    <property type="match status" value="1"/>
</dbReference>
<keyword evidence="6" id="KW-0687">Ribonucleoprotein</keyword>
<dbReference type="EMBL" id="MZ156028">
    <property type="protein sequence ID" value="QWK41813.1"/>
    <property type="molecule type" value="Genomic_DNA"/>
</dbReference>
<dbReference type="GO" id="GO:0005762">
    <property type="term" value="C:mitochondrial large ribosomal subunit"/>
    <property type="evidence" value="ECO:0007669"/>
    <property type="project" value="TreeGrafter"/>
</dbReference>
<geneLocation type="plastid" evidence="8"/>
<reference evidence="8" key="1">
    <citation type="journal article" date="2021" name="Genome Biol. Evol.">
        <title>Genomic rearrangements and sequence evolution across brown algal organelles.</title>
        <authorList>
            <person name="Starko S."/>
            <person name="Bringloe T.T."/>
            <person name="Gomez M.S."/>
            <person name="Darby H."/>
            <person name="Graham S.W."/>
            <person name="Martone P.T."/>
        </authorList>
    </citation>
    <scope>NUCLEOTIDE SEQUENCE</scope>
</reference>
<proteinExistence type="inferred from homology"/>
<evidence type="ECO:0000256" key="2">
    <source>
        <dbReference type="ARBA" id="ARBA00005781"/>
    </source>
</evidence>
<protein>
    <recommendedName>
        <fullName evidence="7">50S ribosomal protein L19, chloroplastic</fullName>
    </recommendedName>
</protein>
<comment type="similarity">
    <text evidence="2">Belongs to the bacterial ribosomal protein bL19 family.</text>
</comment>
<evidence type="ECO:0000256" key="7">
    <source>
        <dbReference type="ARBA" id="ARBA00035376"/>
    </source>
</evidence>
<dbReference type="Gene3D" id="2.30.30.790">
    <property type="match status" value="1"/>
</dbReference>
<keyword evidence="3" id="KW-0150">Chloroplast</keyword>